<dbReference type="EMBL" id="BHYM01000022">
    <property type="protein sequence ID" value="GCE38837.1"/>
    <property type="molecule type" value="Genomic_DNA"/>
</dbReference>
<protein>
    <submittedName>
        <fullName evidence="3">Putative two-component system sensor kinase</fullName>
    </submittedName>
</protein>
<sequence length="381" mass="40405">MRMFARFIGIGYIFYLLLALIDIPTLAAITASWWTPVALVVFFGPGLALGAVSTGAGRPSVLRSLAALTAVTYLIGLLTWVGGWSGAPLPEGRTTWFSLFPALSALAAACVWRPPWVFGQLAAATFGAQFINYTARTAAGRNPLVPDVVYGFGESLLFVGAGIMGARTGRLLDKTRAETYAAAADTAAMHARTVERQRFDALTHDSVMSTLLAASRMPVNAGLVRQAELAVTQLDRLRVGVLPIEDFDSDAVLAHLRVAATEVDESISLAVRLEPGAEHIRVPAEAVRTIGAGMGEALRNSRRHAGAGASRMVSAAIEPGGLRVVVADTGKGFDPSTVPEHRLGVAVSIRARMQHLPGGSARVESRPNVGTRIEFAWTRTP</sequence>
<evidence type="ECO:0000259" key="2">
    <source>
        <dbReference type="Pfam" id="PF13581"/>
    </source>
</evidence>
<evidence type="ECO:0000313" key="4">
    <source>
        <dbReference type="Proteomes" id="UP000287519"/>
    </source>
</evidence>
<feature type="transmembrane region" description="Helical" evidence="1">
    <location>
        <begin position="7"/>
        <end position="27"/>
    </location>
</feature>
<keyword evidence="1" id="KW-0472">Membrane</keyword>
<dbReference type="GO" id="GO:0016301">
    <property type="term" value="F:kinase activity"/>
    <property type="evidence" value="ECO:0007669"/>
    <property type="project" value="UniProtKB-KW"/>
</dbReference>
<dbReference type="InterPro" id="IPR003594">
    <property type="entry name" value="HATPase_dom"/>
</dbReference>
<proteinExistence type="predicted"/>
<keyword evidence="3" id="KW-0808">Transferase</keyword>
<evidence type="ECO:0000313" key="3">
    <source>
        <dbReference type="EMBL" id="GCE38837.1"/>
    </source>
</evidence>
<dbReference type="Gene3D" id="3.30.565.10">
    <property type="entry name" value="Histidine kinase-like ATPase, C-terminal domain"/>
    <property type="match status" value="1"/>
</dbReference>
<keyword evidence="1" id="KW-0812">Transmembrane</keyword>
<dbReference type="InterPro" id="IPR036890">
    <property type="entry name" value="HATPase_C_sf"/>
</dbReference>
<dbReference type="Pfam" id="PF13581">
    <property type="entry name" value="HATPase_c_2"/>
    <property type="match status" value="1"/>
</dbReference>
<keyword evidence="3" id="KW-0418">Kinase</keyword>
<accession>A0A402C5K5</accession>
<feature type="transmembrane region" description="Helical" evidence="1">
    <location>
        <begin position="33"/>
        <end position="52"/>
    </location>
</feature>
<evidence type="ECO:0000256" key="1">
    <source>
        <dbReference type="SAM" id="Phobius"/>
    </source>
</evidence>
<organism evidence="3 4">
    <name type="scientific">Rhodococcus wratislaviensis</name>
    <name type="common">Tsukamurella wratislaviensis</name>
    <dbReference type="NCBI Taxonomy" id="44752"/>
    <lineage>
        <taxon>Bacteria</taxon>
        <taxon>Bacillati</taxon>
        <taxon>Actinomycetota</taxon>
        <taxon>Actinomycetes</taxon>
        <taxon>Mycobacteriales</taxon>
        <taxon>Nocardiaceae</taxon>
        <taxon>Rhodococcus</taxon>
    </lineage>
</organism>
<feature type="transmembrane region" description="Helical" evidence="1">
    <location>
        <begin position="64"/>
        <end position="83"/>
    </location>
</feature>
<feature type="domain" description="Histidine kinase/HSP90-like ATPase" evidence="2">
    <location>
        <begin position="277"/>
        <end position="342"/>
    </location>
</feature>
<comment type="caution">
    <text evidence="3">The sequence shown here is derived from an EMBL/GenBank/DDBJ whole genome shotgun (WGS) entry which is preliminary data.</text>
</comment>
<keyword evidence="1" id="KW-1133">Transmembrane helix</keyword>
<dbReference type="AlphaFoldDB" id="A0A402C5K5"/>
<dbReference type="SUPFAM" id="SSF55874">
    <property type="entry name" value="ATPase domain of HSP90 chaperone/DNA topoisomerase II/histidine kinase"/>
    <property type="match status" value="1"/>
</dbReference>
<reference evidence="3 4" key="1">
    <citation type="submission" date="2018-11" db="EMBL/GenBank/DDBJ databases">
        <title>Microbial catabolism of amino acid.</title>
        <authorList>
            <person name="Hibi M."/>
            <person name="Ogawa J."/>
        </authorList>
    </citation>
    <scope>NUCLEOTIDE SEQUENCE [LARGE SCALE GENOMIC DNA]</scope>
    <source>
        <strain evidence="3 4">C31-06</strain>
    </source>
</reference>
<dbReference type="Proteomes" id="UP000287519">
    <property type="component" value="Unassembled WGS sequence"/>
</dbReference>
<gene>
    <name evidence="3" type="ORF">Rhow_002361</name>
</gene>
<keyword evidence="4" id="KW-1185">Reference proteome</keyword>
<name>A0A402C5K5_RHOWR</name>